<reference evidence="2 3" key="1">
    <citation type="submission" date="2020-04" db="EMBL/GenBank/DDBJ databases">
        <title>Perkinsus olseni comparative genomics.</title>
        <authorList>
            <person name="Bogema D.R."/>
        </authorList>
    </citation>
    <scope>NUCLEOTIDE SEQUENCE [LARGE SCALE GENOMIC DNA]</scope>
    <source>
        <strain evidence="2 3">ATCC PRA-207</strain>
    </source>
</reference>
<evidence type="ECO:0008006" key="4">
    <source>
        <dbReference type="Google" id="ProtNLM"/>
    </source>
</evidence>
<feature type="region of interest" description="Disordered" evidence="1">
    <location>
        <begin position="801"/>
        <end position="827"/>
    </location>
</feature>
<evidence type="ECO:0000313" key="3">
    <source>
        <dbReference type="Proteomes" id="UP000553632"/>
    </source>
</evidence>
<dbReference type="PANTHER" id="PTHR34718">
    <property type="entry name" value="PHD-TYPE DOMAIN-CONTAINING PROTEIN"/>
    <property type="match status" value="1"/>
</dbReference>
<evidence type="ECO:0000256" key="1">
    <source>
        <dbReference type="SAM" id="MobiDB-lite"/>
    </source>
</evidence>
<dbReference type="EMBL" id="JABANO010018491">
    <property type="protein sequence ID" value="KAF4731751.1"/>
    <property type="molecule type" value="Genomic_DNA"/>
</dbReference>
<feature type="compositionally biased region" description="Polar residues" evidence="1">
    <location>
        <begin position="546"/>
        <end position="556"/>
    </location>
</feature>
<feature type="compositionally biased region" description="Basic residues" evidence="1">
    <location>
        <begin position="804"/>
        <end position="815"/>
    </location>
</feature>
<name>A0A7J6SG30_PEROL</name>
<protein>
    <recommendedName>
        <fullName evidence="4">Ubiquitin-like protease family profile domain-containing protein</fullName>
    </recommendedName>
</protein>
<dbReference type="OMA" id="DIELCEY"/>
<organism evidence="2 3">
    <name type="scientific">Perkinsus olseni</name>
    <name type="common">Perkinsus atlanticus</name>
    <dbReference type="NCBI Taxonomy" id="32597"/>
    <lineage>
        <taxon>Eukaryota</taxon>
        <taxon>Sar</taxon>
        <taxon>Alveolata</taxon>
        <taxon>Perkinsozoa</taxon>
        <taxon>Perkinsea</taxon>
        <taxon>Perkinsida</taxon>
        <taxon>Perkinsidae</taxon>
        <taxon>Perkinsus</taxon>
    </lineage>
</organism>
<keyword evidence="3" id="KW-1185">Reference proteome</keyword>
<sequence length="827" mass="91824">MCGLQKGSRLRRSCKSRGRSTWASGRLMGRGYTGGKQYIQQYNNTCTATGLGKILLDKMCRKAQELRVNQPAWDAFRDVVPECSDAQLQQLPSKSGIYQKLNKEKRRALGLPNPPRSLTGFALPPEFCSTKVGGKAVDMLLWDSGSTDDERVLIFWDQCTLQRLLSNNNVLHICLDATFSVCPLRFAEQVTLLVQHPCGRFLPIFYCVAPNRSVLTYIKILQRIVPKIGGPSRVASTMSDMEPALLSAIRTVLPLSSITVCYFHWTQAVFRKFRRVFPFMCYGNAHKDPKVREAYETFYTVACVPFLPVSLTAVAFEAAIGGLPRRRSSRLEPAGEGPSPRVMSSRGRTNNAQEGFHMGWGRRFAKTSRPHLWIWVDAVRRIISEVYADAVMYDRGDAWYRKPEYVALDARLQILCGRPVEEPDLHEWFKLARGVVRGAVKHAAQCNDDDVDINSDDDDDNDDGSAEQECGHGDDIKPSQSSSTQPVGDHSNCPGKRQRVANISPDVTSDSRARVSADDQPPQPSVHSDAGLSSSVIDLFHKTANHRSQPSPSASTGKVEGPSRGSVPQRPTPNSQCSAEDPNGSTEEPNASTEELDGSTECRPPSSTASPNWLVHDTLLGEFRLTMQDRHDLASPCTEISDMAVGTWMALLCTRCLCLLQFPPITPASLEVMKTQLEGIPKAPSLDNAPLIIQPLYDHRAKHFALAVRNHEGLVLYLDSSLGMNAIPGPMREVMTAMFGKGSKCVCLRTQQQTAGSANCGLFTLAWATEYALQRAAVDPEKATYDEEKMRDHAVRCMEEKRLKPFPRKRGRPGRNNRLQSRMDIEL</sequence>
<feature type="region of interest" description="Disordered" evidence="1">
    <location>
        <begin position="448"/>
        <end position="530"/>
    </location>
</feature>
<comment type="caution">
    <text evidence="2">The sequence shown here is derived from an EMBL/GenBank/DDBJ whole genome shotgun (WGS) entry which is preliminary data.</text>
</comment>
<dbReference type="Proteomes" id="UP000553632">
    <property type="component" value="Unassembled WGS sequence"/>
</dbReference>
<dbReference type="PANTHER" id="PTHR34718:SF2">
    <property type="entry name" value="PHD-TYPE DOMAIN-CONTAINING PROTEIN"/>
    <property type="match status" value="1"/>
</dbReference>
<proteinExistence type="predicted"/>
<gene>
    <name evidence="2" type="ORF">FOZ63_005355</name>
</gene>
<feature type="region of interest" description="Disordered" evidence="1">
    <location>
        <begin position="544"/>
        <end position="611"/>
    </location>
</feature>
<dbReference type="AlphaFoldDB" id="A0A7J6SG30"/>
<accession>A0A7J6SG30</accession>
<feature type="region of interest" description="Disordered" evidence="1">
    <location>
        <begin position="327"/>
        <end position="354"/>
    </location>
</feature>
<evidence type="ECO:0000313" key="2">
    <source>
        <dbReference type="EMBL" id="KAF4731751.1"/>
    </source>
</evidence>
<feature type="compositionally biased region" description="Polar residues" evidence="1">
    <location>
        <begin position="572"/>
        <end position="593"/>
    </location>
</feature>
<feature type="compositionally biased region" description="Acidic residues" evidence="1">
    <location>
        <begin position="448"/>
        <end position="466"/>
    </location>
</feature>